<keyword evidence="7" id="KW-1185">Reference proteome</keyword>
<accession>A0A9Q5NE47</accession>
<dbReference type="InterPro" id="IPR006357">
    <property type="entry name" value="HAD-SF_hydro_IIA"/>
</dbReference>
<dbReference type="NCBIfam" id="TIGR01458">
    <property type="entry name" value="HAD-SF-IIA-hyp3"/>
    <property type="match status" value="1"/>
</dbReference>
<dbReference type="GO" id="GO:0016791">
    <property type="term" value="F:phosphatase activity"/>
    <property type="evidence" value="ECO:0007669"/>
    <property type="project" value="InterPro"/>
</dbReference>
<proteinExistence type="inferred from homology"/>
<keyword evidence="4" id="KW-0460">Magnesium</keyword>
<dbReference type="PANTHER" id="PTHR19288:SF46">
    <property type="entry name" value="HALOACID DEHALOGENASE-LIKE HYDROLASE DOMAIN-CONTAINING PROTEIN 2"/>
    <property type="match status" value="1"/>
</dbReference>
<evidence type="ECO:0000313" key="6">
    <source>
        <dbReference type="EMBL" id="OCB90604.1"/>
    </source>
</evidence>
<dbReference type="SUPFAM" id="SSF56784">
    <property type="entry name" value="HAD-like"/>
    <property type="match status" value="1"/>
</dbReference>
<gene>
    <name evidence="6" type="ORF">A7U60_g2172</name>
</gene>
<evidence type="ECO:0000256" key="4">
    <source>
        <dbReference type="ARBA" id="ARBA00022842"/>
    </source>
</evidence>
<dbReference type="NCBIfam" id="TIGR01460">
    <property type="entry name" value="HAD-SF-IIA"/>
    <property type="match status" value="1"/>
</dbReference>
<dbReference type="InterPro" id="IPR036412">
    <property type="entry name" value="HAD-like_sf"/>
</dbReference>
<dbReference type="EMBL" id="LNZH02000124">
    <property type="protein sequence ID" value="OCB90604.1"/>
    <property type="molecule type" value="Genomic_DNA"/>
</dbReference>
<reference evidence="6" key="1">
    <citation type="submission" date="2016-06" db="EMBL/GenBank/DDBJ databases">
        <title>Draft Genome sequence of the fungus Inonotus baumii.</title>
        <authorList>
            <person name="Zhu H."/>
            <person name="Lin W."/>
        </authorList>
    </citation>
    <scope>NUCLEOTIDE SEQUENCE</scope>
    <source>
        <strain evidence="6">821</strain>
    </source>
</reference>
<name>A0A9Q5NE47_SANBA</name>
<comment type="similarity">
    <text evidence="2">Belongs to the HAD-like hydrolase superfamily.</text>
</comment>
<sequence>MSRPAIRALLVDLSGTLHVGSNAVPGAANALKRIHQTGIPVRFCSNTSKESTASLRAKLIKMGFEVNDGELWTSLGVLKDVVKMKNLRKPLFLLSESAMEEFPEFTDVSTSSLHTDHDSVVIGLSPSHFNYDTLTKAFRVLSSNQDSPTSHGPSLITTHKAKYIRTPDGELSLGPGPFVAALEYAIGGGLRAEVIGKPSKDFFERVIASIPSQSPKLKYDEIAIIGDDIESDLGGAAVELGVWRVLVKTGKYRNGDEEREGQTPPNEVQDSFASFVDDLVKTA</sequence>
<comment type="cofactor">
    <cofactor evidence="1">
        <name>Mg(2+)</name>
        <dbReference type="ChEBI" id="CHEBI:18420"/>
    </cofactor>
</comment>
<comment type="caution">
    <text evidence="6">The sequence shown here is derived from an EMBL/GenBank/DDBJ whole genome shotgun (WGS) entry which is preliminary data.</text>
</comment>
<dbReference type="PANTHER" id="PTHR19288">
    <property type="entry name" value="4-NITROPHENYLPHOSPHATASE-RELATED"/>
    <property type="match status" value="1"/>
</dbReference>
<dbReference type="Proteomes" id="UP000757232">
    <property type="component" value="Unassembled WGS sequence"/>
</dbReference>
<dbReference type="Pfam" id="PF13344">
    <property type="entry name" value="Hydrolase_6"/>
    <property type="match status" value="1"/>
</dbReference>
<protein>
    <recommendedName>
        <fullName evidence="5">Haloacid dehalogenase-like hydrolase domain-containing protein 2</fullName>
    </recommendedName>
</protein>
<organism evidence="6 7">
    <name type="scientific">Sanghuangporus baumii</name>
    <name type="common">Phellinus baumii</name>
    <dbReference type="NCBI Taxonomy" id="108892"/>
    <lineage>
        <taxon>Eukaryota</taxon>
        <taxon>Fungi</taxon>
        <taxon>Dikarya</taxon>
        <taxon>Basidiomycota</taxon>
        <taxon>Agaricomycotina</taxon>
        <taxon>Agaricomycetes</taxon>
        <taxon>Hymenochaetales</taxon>
        <taxon>Hymenochaetaceae</taxon>
        <taxon>Sanghuangporus</taxon>
    </lineage>
</organism>
<dbReference type="Pfam" id="PF13242">
    <property type="entry name" value="Hydrolase_like"/>
    <property type="match status" value="1"/>
</dbReference>
<evidence type="ECO:0000256" key="1">
    <source>
        <dbReference type="ARBA" id="ARBA00001946"/>
    </source>
</evidence>
<dbReference type="GO" id="GO:0005737">
    <property type="term" value="C:cytoplasm"/>
    <property type="evidence" value="ECO:0007669"/>
    <property type="project" value="TreeGrafter"/>
</dbReference>
<dbReference type="OrthoDB" id="426235at2759"/>
<dbReference type="InterPro" id="IPR006355">
    <property type="entry name" value="LHPP/HDHD2"/>
</dbReference>
<dbReference type="GO" id="GO:0046872">
    <property type="term" value="F:metal ion binding"/>
    <property type="evidence" value="ECO:0007669"/>
    <property type="project" value="UniProtKB-KW"/>
</dbReference>
<dbReference type="InterPro" id="IPR023214">
    <property type="entry name" value="HAD_sf"/>
</dbReference>
<evidence type="ECO:0000313" key="7">
    <source>
        <dbReference type="Proteomes" id="UP000757232"/>
    </source>
</evidence>
<dbReference type="AlphaFoldDB" id="A0A9Q5NE47"/>
<evidence type="ECO:0000256" key="3">
    <source>
        <dbReference type="ARBA" id="ARBA00022723"/>
    </source>
</evidence>
<dbReference type="Gene3D" id="3.40.50.1000">
    <property type="entry name" value="HAD superfamily/HAD-like"/>
    <property type="match status" value="2"/>
</dbReference>
<evidence type="ECO:0000256" key="5">
    <source>
        <dbReference type="ARBA" id="ARBA00039666"/>
    </source>
</evidence>
<keyword evidence="3" id="KW-0479">Metal-binding</keyword>
<evidence type="ECO:0000256" key="2">
    <source>
        <dbReference type="ARBA" id="ARBA00007958"/>
    </source>
</evidence>